<keyword evidence="2" id="KW-1003">Cell membrane</keyword>
<feature type="transmembrane region" description="Helical" evidence="6">
    <location>
        <begin position="330"/>
        <end position="352"/>
    </location>
</feature>
<organism evidence="7 8">
    <name type="scientific">Nocardiopsis suaedae</name>
    <dbReference type="NCBI Taxonomy" id="3018444"/>
    <lineage>
        <taxon>Bacteria</taxon>
        <taxon>Bacillati</taxon>
        <taxon>Actinomycetota</taxon>
        <taxon>Actinomycetes</taxon>
        <taxon>Streptosporangiales</taxon>
        <taxon>Nocardiopsidaceae</taxon>
        <taxon>Nocardiopsis</taxon>
    </lineage>
</organism>
<dbReference type="PIRSF" id="PIRSF006060">
    <property type="entry name" value="AA_transporter"/>
    <property type="match status" value="1"/>
</dbReference>
<dbReference type="PANTHER" id="PTHR42770:SF13">
    <property type="entry name" value="L-METHIONINE_BRANCHED-CHAIN AMINO ACID EXPORTER YJEH"/>
    <property type="match status" value="1"/>
</dbReference>
<dbReference type="Gene3D" id="1.20.1740.10">
    <property type="entry name" value="Amino acid/polyamine transporter I"/>
    <property type="match status" value="1"/>
</dbReference>
<dbReference type="PANTHER" id="PTHR42770">
    <property type="entry name" value="AMINO ACID TRANSPORTER-RELATED"/>
    <property type="match status" value="1"/>
</dbReference>
<dbReference type="Proteomes" id="UP001165685">
    <property type="component" value="Unassembled WGS sequence"/>
</dbReference>
<dbReference type="Pfam" id="PF13520">
    <property type="entry name" value="AA_permease_2"/>
    <property type="match status" value="1"/>
</dbReference>
<name>A0ABT4TFV8_9ACTN</name>
<dbReference type="RefSeq" id="WP_270676009.1">
    <property type="nucleotide sequence ID" value="NZ_JAQFWP010000003.1"/>
</dbReference>
<feature type="transmembrane region" description="Helical" evidence="6">
    <location>
        <begin position="274"/>
        <end position="301"/>
    </location>
</feature>
<feature type="transmembrane region" description="Helical" evidence="6">
    <location>
        <begin position="100"/>
        <end position="121"/>
    </location>
</feature>
<feature type="transmembrane region" description="Helical" evidence="6">
    <location>
        <begin position="20"/>
        <end position="44"/>
    </location>
</feature>
<evidence type="ECO:0000256" key="3">
    <source>
        <dbReference type="ARBA" id="ARBA00022692"/>
    </source>
</evidence>
<comment type="caution">
    <text evidence="7">The sequence shown here is derived from an EMBL/GenBank/DDBJ whole genome shotgun (WGS) entry which is preliminary data.</text>
</comment>
<dbReference type="EMBL" id="JAQFWP010000003">
    <property type="protein sequence ID" value="MDA2803520.1"/>
    <property type="molecule type" value="Genomic_DNA"/>
</dbReference>
<evidence type="ECO:0000313" key="7">
    <source>
        <dbReference type="EMBL" id="MDA2803520.1"/>
    </source>
</evidence>
<evidence type="ECO:0000313" key="8">
    <source>
        <dbReference type="Proteomes" id="UP001165685"/>
    </source>
</evidence>
<comment type="subcellular location">
    <subcellularLocation>
        <location evidence="1">Cell membrane</location>
        <topology evidence="1">Multi-pass membrane protein</topology>
    </subcellularLocation>
</comment>
<keyword evidence="8" id="KW-1185">Reference proteome</keyword>
<feature type="transmembrane region" description="Helical" evidence="6">
    <location>
        <begin position="384"/>
        <end position="399"/>
    </location>
</feature>
<sequence>MSSTQDPPAEAGRLRGHLRLPGAVALAITVVVGSGALVLPGIVYGRVGEAALYTWIAASAAAVPLLIVFARLGAAHPGAGGVAGFAQAAFGRHAAAGMEVLALGTFGLGIPAIALTGANYLTALPGLQAVPVTAAAAALLAGAAGVVAAGVSLSTRVQVVLALVLTVMLLVIGVLAVGSGDPVRHLPPLEPGAVVTGVLVIGAVFFAFTGWEMLSFTTEEYADPERDFPRVVVISFVIVVVMYLLLALGVQTLLDRGDADALAAPVGALVGAAVSPGAAGVVAVLGVVIIAANLIGAVWGASRLVMSSAREGLLPRPLAHLGGSAQPRRAVAAALAGFWAVLAANGTGLLSLAELLTIAGQNFFLMYLVCAAAYARLFRGGHRVFGIAVTAVLGGVAVFSFGPWQLAYCAALLSAGAGVWALRSRGVSRTPRTGGRS</sequence>
<feature type="transmembrane region" description="Helical" evidence="6">
    <location>
        <begin position="50"/>
        <end position="70"/>
    </location>
</feature>
<evidence type="ECO:0000256" key="5">
    <source>
        <dbReference type="ARBA" id="ARBA00023136"/>
    </source>
</evidence>
<feature type="transmembrane region" description="Helical" evidence="6">
    <location>
        <begin position="133"/>
        <end position="153"/>
    </location>
</feature>
<protein>
    <submittedName>
        <fullName evidence="7">Amino acid permease</fullName>
    </submittedName>
</protein>
<proteinExistence type="predicted"/>
<keyword evidence="3 6" id="KW-0812">Transmembrane</keyword>
<feature type="transmembrane region" description="Helical" evidence="6">
    <location>
        <begin position="192"/>
        <end position="211"/>
    </location>
</feature>
<evidence type="ECO:0000256" key="1">
    <source>
        <dbReference type="ARBA" id="ARBA00004651"/>
    </source>
</evidence>
<keyword evidence="5 6" id="KW-0472">Membrane</keyword>
<dbReference type="InterPro" id="IPR050367">
    <property type="entry name" value="APC_superfamily"/>
</dbReference>
<evidence type="ECO:0000256" key="6">
    <source>
        <dbReference type="SAM" id="Phobius"/>
    </source>
</evidence>
<dbReference type="InterPro" id="IPR002293">
    <property type="entry name" value="AA/rel_permease1"/>
</dbReference>
<feature type="transmembrane region" description="Helical" evidence="6">
    <location>
        <begin position="358"/>
        <end position="377"/>
    </location>
</feature>
<reference evidence="7" key="1">
    <citation type="submission" date="2023-01" db="EMBL/GenBank/DDBJ databases">
        <title>Draft genome sequence of Nocardiopsis sp. LSu2-4 isolated from halophytes.</title>
        <authorList>
            <person name="Duangmal K."/>
            <person name="Chantavorakit T."/>
        </authorList>
    </citation>
    <scope>NUCLEOTIDE SEQUENCE</scope>
    <source>
        <strain evidence="7">LSu2-4</strain>
    </source>
</reference>
<feature type="transmembrane region" description="Helical" evidence="6">
    <location>
        <begin position="231"/>
        <end position="254"/>
    </location>
</feature>
<keyword evidence="4 6" id="KW-1133">Transmembrane helix</keyword>
<feature type="transmembrane region" description="Helical" evidence="6">
    <location>
        <begin position="160"/>
        <end position="180"/>
    </location>
</feature>
<evidence type="ECO:0000256" key="2">
    <source>
        <dbReference type="ARBA" id="ARBA00022475"/>
    </source>
</evidence>
<accession>A0ABT4TFV8</accession>
<gene>
    <name evidence="7" type="ORF">O4U47_03280</name>
</gene>
<evidence type="ECO:0000256" key="4">
    <source>
        <dbReference type="ARBA" id="ARBA00022989"/>
    </source>
</evidence>